<dbReference type="PANTHER" id="PTHR33883:SF10">
    <property type="entry name" value="WPP DOMAIN-ASSOCIATED PROTEIN"/>
    <property type="match status" value="1"/>
</dbReference>
<accession>A0A833QJS3</accession>
<evidence type="ECO:0000313" key="2">
    <source>
        <dbReference type="Proteomes" id="UP000623129"/>
    </source>
</evidence>
<sequence length="77" mass="9076">MCFNSTEVDLLGDEVDALTYLLKKVFGVLNHYSYVFEHYQVGICQTVDTGMYYIFLFFSVQCHSGKTMLYRWYQFGT</sequence>
<organism evidence="1 2">
    <name type="scientific">Carex littledalei</name>
    <dbReference type="NCBI Taxonomy" id="544730"/>
    <lineage>
        <taxon>Eukaryota</taxon>
        <taxon>Viridiplantae</taxon>
        <taxon>Streptophyta</taxon>
        <taxon>Embryophyta</taxon>
        <taxon>Tracheophyta</taxon>
        <taxon>Spermatophyta</taxon>
        <taxon>Magnoliopsida</taxon>
        <taxon>Liliopsida</taxon>
        <taxon>Poales</taxon>
        <taxon>Cyperaceae</taxon>
        <taxon>Cyperoideae</taxon>
        <taxon>Cariceae</taxon>
        <taxon>Carex</taxon>
        <taxon>Carex subgen. Euthyceras</taxon>
    </lineage>
</organism>
<dbReference type="OrthoDB" id="619142at2759"/>
<dbReference type="InterPro" id="IPR037490">
    <property type="entry name" value="WAP"/>
</dbReference>
<proteinExistence type="predicted"/>
<reference evidence="1" key="1">
    <citation type="submission" date="2020-01" db="EMBL/GenBank/DDBJ databases">
        <title>Genome sequence of Kobresia littledalei, the first chromosome-level genome in the family Cyperaceae.</title>
        <authorList>
            <person name="Qu G."/>
        </authorList>
    </citation>
    <scope>NUCLEOTIDE SEQUENCE</scope>
    <source>
        <strain evidence="1">C.B.Clarke</strain>
        <tissue evidence="1">Leaf</tissue>
    </source>
</reference>
<protein>
    <submittedName>
        <fullName evidence="1">Uncharacterized protein</fullName>
    </submittedName>
</protein>
<gene>
    <name evidence="1" type="ORF">FCM35_KLT06546</name>
</gene>
<evidence type="ECO:0000313" key="1">
    <source>
        <dbReference type="EMBL" id="KAF3327940.1"/>
    </source>
</evidence>
<dbReference type="AlphaFoldDB" id="A0A833QJS3"/>
<dbReference type="PANTHER" id="PTHR33883">
    <property type="entry name" value="WPP DOMAIN-ASSOCIATED PROTEIN"/>
    <property type="match status" value="1"/>
</dbReference>
<comment type="caution">
    <text evidence="1">The sequence shown here is derived from an EMBL/GenBank/DDBJ whole genome shotgun (WGS) entry which is preliminary data.</text>
</comment>
<dbReference type="Proteomes" id="UP000623129">
    <property type="component" value="Unassembled WGS sequence"/>
</dbReference>
<dbReference type="EMBL" id="SWLB01000016">
    <property type="protein sequence ID" value="KAF3327940.1"/>
    <property type="molecule type" value="Genomic_DNA"/>
</dbReference>
<name>A0A833QJS3_9POAL</name>
<keyword evidence="2" id="KW-1185">Reference proteome</keyword>